<keyword evidence="2" id="KW-1185">Reference proteome</keyword>
<reference evidence="1 2" key="1">
    <citation type="submission" date="2018-01" db="EMBL/GenBank/DDBJ databases">
        <title>Draft genome sequence of Jishengella endophytica.</title>
        <authorList>
            <person name="Sahin N."/>
            <person name="Ay H."/>
            <person name="Saygin H."/>
        </authorList>
    </citation>
    <scope>NUCLEOTIDE SEQUENCE [LARGE SCALE GENOMIC DNA]</scope>
    <source>
        <strain evidence="1 2">DSM 45430</strain>
    </source>
</reference>
<gene>
    <name evidence="1" type="ORF">C1I93_01415</name>
</gene>
<comment type="caution">
    <text evidence="1">The sequence shown here is derived from an EMBL/GenBank/DDBJ whole genome shotgun (WGS) entry which is preliminary data.</text>
</comment>
<dbReference type="OrthoDB" id="3297477at2"/>
<dbReference type="AlphaFoldDB" id="A0A2W2DJ14"/>
<organism evidence="1 2">
    <name type="scientific">Micromonospora endophytica</name>
    <dbReference type="NCBI Taxonomy" id="515350"/>
    <lineage>
        <taxon>Bacteria</taxon>
        <taxon>Bacillati</taxon>
        <taxon>Actinomycetota</taxon>
        <taxon>Actinomycetes</taxon>
        <taxon>Micromonosporales</taxon>
        <taxon>Micromonosporaceae</taxon>
        <taxon>Micromonospora</taxon>
    </lineage>
</organism>
<dbReference type="EMBL" id="POTX01000004">
    <property type="protein sequence ID" value="PZG00800.1"/>
    <property type="molecule type" value="Genomic_DNA"/>
</dbReference>
<evidence type="ECO:0000313" key="2">
    <source>
        <dbReference type="Proteomes" id="UP000248627"/>
    </source>
</evidence>
<evidence type="ECO:0000313" key="1">
    <source>
        <dbReference type="EMBL" id="PZG00800.1"/>
    </source>
</evidence>
<proteinExistence type="predicted"/>
<protein>
    <submittedName>
        <fullName evidence="1">Uncharacterized protein</fullName>
    </submittedName>
</protein>
<sequence length="270" mass="27188">MTTAVSMPDLRVTPRRVIRAEWIKFWSLRSSIITLGVGVLFLVGIGLLATSTFDSGGPTIGDGPGGPGGGPVGPVEISLAGTNFAQLAFGTLGVLFMASEYATGMIRSSLAAVPKRLPVLWAKIAVFAAVVFVVSLAATVIAFTAGQAILGDSGASWSDPGVTRAVIGSAVTVTGAGLLGLGLGALLRSTPAAISSLFGLMFLLSGVAALLLPDSWGDVVEFLPTNAANSFTAVSAESGALAPAAGLAVFAAYLLAILVAAAWRLKRSDA</sequence>
<accession>A0A2W2DJ14</accession>
<name>A0A2W2DJ14_9ACTN</name>
<dbReference type="Proteomes" id="UP000248627">
    <property type="component" value="Unassembled WGS sequence"/>
</dbReference>
<dbReference type="RefSeq" id="WP_111241351.1">
    <property type="nucleotide sequence ID" value="NZ_AP023358.1"/>
</dbReference>